<dbReference type="EMBL" id="FOKQ01000017">
    <property type="protein sequence ID" value="SFC67085.1"/>
    <property type="molecule type" value="Genomic_DNA"/>
</dbReference>
<organism evidence="1 2">
    <name type="scientific">Ruminococcus albus</name>
    <dbReference type="NCBI Taxonomy" id="1264"/>
    <lineage>
        <taxon>Bacteria</taxon>
        <taxon>Bacillati</taxon>
        <taxon>Bacillota</taxon>
        <taxon>Clostridia</taxon>
        <taxon>Eubacteriales</taxon>
        <taxon>Oscillospiraceae</taxon>
        <taxon>Ruminococcus</taxon>
    </lineage>
</organism>
<dbReference type="PANTHER" id="PTHR38440:SF1">
    <property type="entry name" value="UPF0398 PROTEIN SPR0331"/>
    <property type="match status" value="1"/>
</dbReference>
<gene>
    <name evidence="1" type="ORF">SAMN02910406_02160</name>
</gene>
<accession>A0A1I1L2C0</accession>
<dbReference type="RefSeq" id="WP_074961733.1">
    <property type="nucleotide sequence ID" value="NZ_FOKQ01000017.1"/>
</dbReference>
<dbReference type="OrthoDB" id="1795759at2"/>
<proteinExistence type="predicted"/>
<evidence type="ECO:0000313" key="2">
    <source>
        <dbReference type="Proteomes" id="UP000182192"/>
    </source>
</evidence>
<dbReference type="Proteomes" id="UP000182192">
    <property type="component" value="Unassembled WGS sequence"/>
</dbReference>
<protein>
    <submittedName>
        <fullName evidence="1">Uncharacterized SPBc2 prophage-derived protein YoqJ</fullName>
    </submittedName>
</protein>
<dbReference type="Pfam" id="PF06908">
    <property type="entry name" value="YpsA"/>
    <property type="match status" value="1"/>
</dbReference>
<reference evidence="1 2" key="1">
    <citation type="submission" date="2016-10" db="EMBL/GenBank/DDBJ databases">
        <authorList>
            <person name="de Groot N.N."/>
        </authorList>
    </citation>
    <scope>NUCLEOTIDE SEQUENCE [LARGE SCALE GENOMIC DNA]</scope>
    <source>
        <strain evidence="1 2">AR67</strain>
    </source>
</reference>
<dbReference type="SUPFAM" id="SSF102405">
    <property type="entry name" value="MCP/YpsA-like"/>
    <property type="match status" value="1"/>
</dbReference>
<evidence type="ECO:0000313" key="1">
    <source>
        <dbReference type="EMBL" id="SFC67085.1"/>
    </source>
</evidence>
<dbReference type="AlphaFoldDB" id="A0A1I1L2C0"/>
<name>A0A1I1L2C0_RUMAL</name>
<dbReference type="PANTHER" id="PTHR38440">
    <property type="entry name" value="UPF0398 PROTEIN YPSA"/>
    <property type="match status" value="1"/>
</dbReference>
<dbReference type="InterPro" id="IPR010697">
    <property type="entry name" value="YspA"/>
</dbReference>
<sequence length="169" mass="19048">MYKSACFTGHRNIVTDKVMLSEQLYAAIEKLITSQGVTDFYAGGAYGFDALASFTVLKLRENYPQVKLHLILPCSKDEQTKQWTAENKAELDKLLGLADSVEYVSDRYYNGCMKDRNARLVELATVCCISYWNPNNFRSGTGQTVRMAQKKGIKVINLFESGQTPINRP</sequence>
<dbReference type="Gene3D" id="3.40.50.450">
    <property type="match status" value="1"/>
</dbReference>